<gene>
    <name evidence="1" type="ORF">GRI58_04175</name>
</gene>
<sequence>MVGAALPFQQANAQGDLLIAPTRVILDGRRGTEVILSNIGSEEATYRVDLELRRMSSDGQLSDVDVAQADPTEQAALDMIRFAPRRVVLPPGQPQAIRIAARAPAGLPDGEYRAHMAFRAIPKPQPAETASDAQGVTIALVPVYAISIPIIVRLGNISAQIVLDHAGIANRPEGKYFELVLNRSGKASTFGQLRVFAKGSDKPVLQVAGVAVYPELTKRLFSLRLSDEQAAALRGPVHIEYSEMPEDGGKLIAELDTTLD</sequence>
<accession>A0A845AEV9</accession>
<comment type="caution">
    <text evidence="1">The sequence shown here is derived from an EMBL/GenBank/DDBJ whole genome shotgun (WGS) entry which is preliminary data.</text>
</comment>
<dbReference type="SUPFAM" id="SSF49354">
    <property type="entry name" value="PapD-like"/>
    <property type="match status" value="1"/>
</dbReference>
<evidence type="ECO:0000313" key="2">
    <source>
        <dbReference type="Proteomes" id="UP000439780"/>
    </source>
</evidence>
<dbReference type="Proteomes" id="UP000439780">
    <property type="component" value="Unassembled WGS sequence"/>
</dbReference>
<dbReference type="InterPro" id="IPR008962">
    <property type="entry name" value="PapD-like_sf"/>
</dbReference>
<name>A0A845AEV9_9SPHN</name>
<protein>
    <submittedName>
        <fullName evidence="1">Molecular chaperone</fullName>
    </submittedName>
</protein>
<keyword evidence="2" id="KW-1185">Reference proteome</keyword>
<dbReference type="EMBL" id="WTYA01000002">
    <property type="protein sequence ID" value="MXP28017.1"/>
    <property type="molecule type" value="Genomic_DNA"/>
</dbReference>
<dbReference type="OrthoDB" id="6658153at2"/>
<evidence type="ECO:0000313" key="1">
    <source>
        <dbReference type="EMBL" id="MXP28017.1"/>
    </source>
</evidence>
<organism evidence="1 2">
    <name type="scientific">Qipengyuania algicida</name>
    <dbReference type="NCBI Taxonomy" id="1836209"/>
    <lineage>
        <taxon>Bacteria</taxon>
        <taxon>Pseudomonadati</taxon>
        <taxon>Pseudomonadota</taxon>
        <taxon>Alphaproteobacteria</taxon>
        <taxon>Sphingomonadales</taxon>
        <taxon>Erythrobacteraceae</taxon>
        <taxon>Qipengyuania</taxon>
    </lineage>
</organism>
<proteinExistence type="predicted"/>
<reference evidence="1 2" key="1">
    <citation type="submission" date="2019-12" db="EMBL/GenBank/DDBJ databases">
        <title>Genomic-based taxomic classification of the family Erythrobacteraceae.</title>
        <authorList>
            <person name="Xu L."/>
        </authorList>
    </citation>
    <scope>NUCLEOTIDE SEQUENCE [LARGE SCALE GENOMIC DNA]</scope>
    <source>
        <strain evidence="1 2">KEMB 9005-328</strain>
    </source>
</reference>
<dbReference type="AlphaFoldDB" id="A0A845AEV9"/>